<gene>
    <name evidence="7" type="ORF">A10D4_03890</name>
</gene>
<dbReference type="SUPFAM" id="SSF141868">
    <property type="entry name" value="EAL domain-like"/>
    <property type="match status" value="1"/>
</dbReference>
<dbReference type="EMBL" id="AMRG01000004">
    <property type="protein sequence ID" value="EKE84722.1"/>
    <property type="molecule type" value="Genomic_DNA"/>
</dbReference>
<dbReference type="GO" id="GO:0071111">
    <property type="term" value="F:cyclic-guanylate-specific phosphodiesterase activity"/>
    <property type="evidence" value="ECO:0007669"/>
    <property type="project" value="UniProtKB-EC"/>
</dbReference>
<accession>K2KDE4</accession>
<proteinExistence type="predicted"/>
<evidence type="ECO:0000313" key="7">
    <source>
        <dbReference type="EMBL" id="EKE84722.1"/>
    </source>
</evidence>
<name>K2KDE4_9GAMM</name>
<feature type="transmembrane region" description="Helical" evidence="3">
    <location>
        <begin position="119"/>
        <end position="136"/>
    </location>
</feature>
<dbReference type="PROSITE" id="PS50924">
    <property type="entry name" value="MHYT"/>
    <property type="match status" value="1"/>
</dbReference>
<dbReference type="InterPro" id="IPR043128">
    <property type="entry name" value="Rev_trsase/Diguanyl_cyclase"/>
</dbReference>
<dbReference type="FunFam" id="3.20.20.450:FF:000001">
    <property type="entry name" value="Cyclic di-GMP phosphodiesterase yahA"/>
    <property type="match status" value="1"/>
</dbReference>
<organism evidence="7 8">
    <name type="scientific">Idiomarina xiamenensis 10-D-4</name>
    <dbReference type="NCBI Taxonomy" id="740709"/>
    <lineage>
        <taxon>Bacteria</taxon>
        <taxon>Pseudomonadati</taxon>
        <taxon>Pseudomonadota</taxon>
        <taxon>Gammaproteobacteria</taxon>
        <taxon>Alteromonadales</taxon>
        <taxon>Idiomarinaceae</taxon>
        <taxon>Idiomarina</taxon>
    </lineage>
</organism>
<feature type="transmembrane region" description="Helical" evidence="3">
    <location>
        <begin position="93"/>
        <end position="112"/>
    </location>
</feature>
<dbReference type="AlphaFoldDB" id="K2KDE4"/>
<feature type="transmembrane region" description="Helical" evidence="3">
    <location>
        <begin position="156"/>
        <end position="179"/>
    </location>
</feature>
<keyword evidence="3" id="KW-0472">Membrane</keyword>
<reference evidence="7 8" key="1">
    <citation type="journal article" date="2012" name="J. Bacteriol.">
        <title>Genome Sequence of Idiomarina xiamenensis Type Strain 10-D-4.</title>
        <authorList>
            <person name="Lai Q."/>
            <person name="Wang L."/>
            <person name="Wang W."/>
            <person name="Shao Z."/>
        </authorList>
    </citation>
    <scope>NUCLEOTIDE SEQUENCE [LARGE SCALE GENOMIC DNA]</scope>
    <source>
        <strain evidence="7 8">10-D-4</strain>
    </source>
</reference>
<dbReference type="STRING" id="740709.A10D4_03890"/>
<evidence type="ECO:0000259" key="5">
    <source>
        <dbReference type="PROSITE" id="PS50887"/>
    </source>
</evidence>
<dbReference type="Pfam" id="PF03707">
    <property type="entry name" value="MHYT"/>
    <property type="match status" value="3"/>
</dbReference>
<dbReference type="GO" id="GO:0016020">
    <property type="term" value="C:membrane"/>
    <property type="evidence" value="ECO:0007669"/>
    <property type="project" value="UniProtKB-UniRule"/>
</dbReference>
<dbReference type="SMART" id="SM00267">
    <property type="entry name" value="GGDEF"/>
    <property type="match status" value="1"/>
</dbReference>
<dbReference type="EC" id="3.1.4.52" evidence="1"/>
<dbReference type="InterPro" id="IPR035919">
    <property type="entry name" value="EAL_sf"/>
</dbReference>
<dbReference type="Gene3D" id="3.30.70.270">
    <property type="match status" value="1"/>
</dbReference>
<dbReference type="CDD" id="cd01948">
    <property type="entry name" value="EAL"/>
    <property type="match status" value="1"/>
</dbReference>
<feature type="domain" description="EAL" evidence="4">
    <location>
        <begin position="443"/>
        <end position="697"/>
    </location>
</feature>
<dbReference type="Pfam" id="PF00990">
    <property type="entry name" value="GGDEF"/>
    <property type="match status" value="1"/>
</dbReference>
<keyword evidence="8" id="KW-1185">Reference proteome</keyword>
<dbReference type="PANTHER" id="PTHR33121">
    <property type="entry name" value="CYCLIC DI-GMP PHOSPHODIESTERASE PDEF"/>
    <property type="match status" value="1"/>
</dbReference>
<dbReference type="NCBIfam" id="TIGR00254">
    <property type="entry name" value="GGDEF"/>
    <property type="match status" value="1"/>
</dbReference>
<dbReference type="PROSITE" id="PS50883">
    <property type="entry name" value="EAL"/>
    <property type="match status" value="1"/>
</dbReference>
<dbReference type="PROSITE" id="PS50887">
    <property type="entry name" value="GGDEF"/>
    <property type="match status" value="1"/>
</dbReference>
<evidence type="ECO:0000256" key="1">
    <source>
        <dbReference type="ARBA" id="ARBA00012282"/>
    </source>
</evidence>
<dbReference type="InterPro" id="IPR005330">
    <property type="entry name" value="MHYT_dom"/>
</dbReference>
<dbReference type="PATRIC" id="fig|740709.3.peg.786"/>
<dbReference type="SUPFAM" id="SSF55073">
    <property type="entry name" value="Nucleotide cyclase"/>
    <property type="match status" value="1"/>
</dbReference>
<dbReference type="eggNOG" id="COG5001">
    <property type="taxonomic scope" value="Bacteria"/>
</dbReference>
<keyword evidence="3" id="KW-0812">Transmembrane</keyword>
<feature type="domain" description="GGDEF" evidence="5">
    <location>
        <begin position="302"/>
        <end position="434"/>
    </location>
</feature>
<dbReference type="InterPro" id="IPR000160">
    <property type="entry name" value="GGDEF_dom"/>
</dbReference>
<dbReference type="Proteomes" id="UP000014115">
    <property type="component" value="Unassembled WGS sequence"/>
</dbReference>
<evidence type="ECO:0000259" key="4">
    <source>
        <dbReference type="PROSITE" id="PS50883"/>
    </source>
</evidence>
<comment type="caution">
    <text evidence="7">The sequence shown here is derived from an EMBL/GenBank/DDBJ whole genome shotgun (WGS) entry which is preliminary data.</text>
</comment>
<evidence type="ECO:0000259" key="6">
    <source>
        <dbReference type="PROSITE" id="PS50924"/>
    </source>
</evidence>
<feature type="transmembrane region" description="Helical" evidence="3">
    <location>
        <begin position="191"/>
        <end position="215"/>
    </location>
</feature>
<dbReference type="PANTHER" id="PTHR33121:SF79">
    <property type="entry name" value="CYCLIC DI-GMP PHOSPHODIESTERASE PDED-RELATED"/>
    <property type="match status" value="1"/>
</dbReference>
<protein>
    <recommendedName>
        <fullName evidence="1">cyclic-guanylate-specific phosphodiesterase</fullName>
        <ecNumber evidence="1">3.1.4.52</ecNumber>
    </recommendedName>
</protein>
<dbReference type="InterPro" id="IPR001633">
    <property type="entry name" value="EAL_dom"/>
</dbReference>
<keyword evidence="3" id="KW-1133">Transmembrane helix</keyword>
<dbReference type="Gene3D" id="3.20.20.450">
    <property type="entry name" value="EAL domain"/>
    <property type="match status" value="1"/>
</dbReference>
<dbReference type="InterPro" id="IPR029787">
    <property type="entry name" value="Nucleotide_cyclase"/>
</dbReference>
<feature type="domain" description="MHYT" evidence="6">
    <location>
        <begin position="20"/>
        <end position="215"/>
    </location>
</feature>
<evidence type="ECO:0000256" key="2">
    <source>
        <dbReference type="ARBA" id="ARBA00022636"/>
    </source>
</evidence>
<dbReference type="SMART" id="SM00052">
    <property type="entry name" value="EAL"/>
    <property type="match status" value="1"/>
</dbReference>
<dbReference type="CDD" id="cd01949">
    <property type="entry name" value="GGDEF"/>
    <property type="match status" value="1"/>
</dbReference>
<sequence>MLHFISDLPDSYQVLLNCTHSTGLVLLSYLVAVAASVPALNLAERVAEKQRPAIKQLWRGVGALSLGGGIWAMHFIAMLAFEPPVPFTFEPTLTILSLVIAIVICYVVMWVIGRPELSLPLAFVASVCAGIGIAGMHYTGMAAMQSVAQQFYRGDLFVLSILIAIVASFAALLLANFFRGRSGPKVNAFKGLACVIMGGAIWSMHFTGMSALTLAVPADIEINTIIDNTAGNVSMAIAIAITTILIIAASVIAMRVVKFLEQKDQQLKQLTQHDRLTGLLNGETFASLLNERLLKSQRGAISPFTLLYVDLDNFHRVNNSLSHTAGDQVILTTKRRIRAVLSDDDLLCRLVGDEFLILKSLPFNKDTQDTARRIVEQLSAPYELDDFRIKLSASIGVAHAPQHGHDYDTLLRSAHIAMRYAKKSGGNKATLFDSSLNQELQDDIELEHDLQVAIQQQQLTPYYQPLINARTGEVVALEALARWQHPQQGFISPERFVSLAENAGFVSDLDNAIFTQACADVKQLRNMGHSRLRVSVNCSALNLTNAHLPEYIANTLKQNQLTADALTIEVTENALMSNLSLAIDLLSKIRDLGVRVSIDDFGSGYSSLAYLSKLPVDTLKVDRSFIQHIPKQKQDMAITNAIIAMAHKLDLKVVAEGVETIEQLDFLRQNDCDVLQGYYFSKPLPLHKLTQWLADYRPTNNVRSLRL</sequence>
<evidence type="ECO:0000313" key="8">
    <source>
        <dbReference type="Proteomes" id="UP000014115"/>
    </source>
</evidence>
<feature type="transmembrane region" description="Helical" evidence="3">
    <location>
        <begin position="61"/>
        <end position="81"/>
    </location>
</feature>
<dbReference type="Pfam" id="PF00563">
    <property type="entry name" value="EAL"/>
    <property type="match status" value="1"/>
</dbReference>
<feature type="transmembrane region" description="Helical" evidence="3">
    <location>
        <begin position="20"/>
        <end position="40"/>
    </location>
</feature>
<keyword evidence="2" id="KW-0973">c-di-GMP</keyword>
<dbReference type="InterPro" id="IPR050706">
    <property type="entry name" value="Cyclic-di-GMP_PDE-like"/>
</dbReference>
<evidence type="ECO:0000256" key="3">
    <source>
        <dbReference type="PROSITE-ProRule" id="PRU00244"/>
    </source>
</evidence>
<feature type="transmembrane region" description="Helical" evidence="3">
    <location>
        <begin position="235"/>
        <end position="257"/>
    </location>
</feature>